<proteinExistence type="predicted"/>
<dbReference type="Pfam" id="PF12793">
    <property type="entry name" value="SgrR_N"/>
    <property type="match status" value="1"/>
</dbReference>
<evidence type="ECO:0000256" key="1">
    <source>
        <dbReference type="ARBA" id="ARBA00023125"/>
    </source>
</evidence>
<feature type="domain" description="Transcriptional regulator SgrR N-terminal HTH" evidence="3">
    <location>
        <begin position="32"/>
        <end position="130"/>
    </location>
</feature>
<dbReference type="InterPro" id="IPR039424">
    <property type="entry name" value="SBP_5"/>
</dbReference>
<accession>A0AA47KJY6</accession>
<dbReference type="Gene3D" id="3.40.190.10">
    <property type="entry name" value="Periplasmic binding protein-like II"/>
    <property type="match status" value="1"/>
</dbReference>
<dbReference type="AlphaFoldDB" id="A0AA47KJY6"/>
<dbReference type="PANTHER" id="PTHR30290">
    <property type="entry name" value="PERIPLASMIC BINDING COMPONENT OF ABC TRANSPORTER"/>
    <property type="match status" value="1"/>
</dbReference>
<reference evidence="4" key="1">
    <citation type="submission" date="2022-09" db="EMBL/GenBank/DDBJ databases">
        <authorList>
            <person name="Li Z.-J."/>
        </authorList>
    </citation>
    <scope>NUCLEOTIDE SEQUENCE</scope>
    <source>
        <strain evidence="4">TGB11</strain>
    </source>
</reference>
<dbReference type="InterPro" id="IPR000914">
    <property type="entry name" value="SBP_5_dom"/>
</dbReference>
<dbReference type="SUPFAM" id="SSF53850">
    <property type="entry name" value="Periplasmic binding protein-like II"/>
    <property type="match status" value="1"/>
</dbReference>
<dbReference type="GO" id="GO:0015833">
    <property type="term" value="P:peptide transport"/>
    <property type="evidence" value="ECO:0007669"/>
    <property type="project" value="TreeGrafter"/>
</dbReference>
<evidence type="ECO:0000259" key="3">
    <source>
        <dbReference type="Pfam" id="PF12793"/>
    </source>
</evidence>
<dbReference type="PANTHER" id="PTHR30290:SF72">
    <property type="entry name" value="HTH-TYPE TRANSCRIPTIONAL REGULATOR SGRR"/>
    <property type="match status" value="1"/>
</dbReference>
<dbReference type="Proteomes" id="UP001164748">
    <property type="component" value="Chromosome"/>
</dbReference>
<feature type="domain" description="Solute-binding protein family 5" evidence="2">
    <location>
        <begin position="193"/>
        <end position="316"/>
    </location>
</feature>
<dbReference type="Pfam" id="PF00496">
    <property type="entry name" value="SBP_bac_5"/>
    <property type="match status" value="1"/>
</dbReference>
<dbReference type="EMBL" id="CP114588">
    <property type="protein sequence ID" value="WBA08198.1"/>
    <property type="molecule type" value="Genomic_DNA"/>
</dbReference>
<evidence type="ECO:0000313" key="5">
    <source>
        <dbReference type="Proteomes" id="UP001164748"/>
    </source>
</evidence>
<dbReference type="RefSeq" id="WP_269578704.1">
    <property type="nucleotide sequence ID" value="NZ_CP114588.1"/>
</dbReference>
<gene>
    <name evidence="4" type="ORF">N8M53_10265</name>
</gene>
<organism evidence="4 5">
    <name type="scientific">Salinivibrio kushneri</name>
    <dbReference type="NCBI Taxonomy" id="1908198"/>
    <lineage>
        <taxon>Bacteria</taxon>
        <taxon>Pseudomonadati</taxon>
        <taxon>Pseudomonadota</taxon>
        <taxon>Gammaproteobacteria</taxon>
        <taxon>Vibrionales</taxon>
        <taxon>Vibrionaceae</taxon>
        <taxon>Salinivibrio</taxon>
    </lineage>
</organism>
<evidence type="ECO:0000313" key="4">
    <source>
        <dbReference type="EMBL" id="WBA08198.1"/>
    </source>
</evidence>
<dbReference type="InterPro" id="IPR025370">
    <property type="entry name" value="SgrR_HTH_N"/>
</dbReference>
<dbReference type="GO" id="GO:0003677">
    <property type="term" value="F:DNA binding"/>
    <property type="evidence" value="ECO:0007669"/>
    <property type="project" value="UniProtKB-KW"/>
</dbReference>
<name>A0AA47KJY6_9GAMM</name>
<sequence length="569" mass="66451">MEYSNNVKGMLGRGKEIKMVNERVLSSTHLQRLKQLEQHFGHDKAYDVDISFLADILHCSERNVSKLMASLDSRGVINWRPGSGRGRRSQLTVLKTFKVTLLSQLEIIARRGNINRAFQLATQFEQQNLFQEWLPYWSDSAKNELRKQNTLMYLVPYNLPEWRPHLAQSSRSIILIESLFDTLVKFDPEQQKIIPHVAHQFYYEDNKVVVRLRNDVTMHNGEPLTAELVKTNLEMRRDTPHPYQLLFRHLKSIETRGQWVIFHMCQFDPIFIHLLADSHTAIFDFNASAPIGSGPYQIERVETKRWSLIRNRRYFGLGGHIERAMFWSSDSTPDATVHVAEHPYFEDQLGKVEDIDHSGCTVLQFHHHSKGLSLKERAWIVHHCRKFIGENNMDAANSIMPTHQKKGFHLFNQEMSAPHRPIKIAVKDCHEMEVSPLLDALAAKGVAWQLLDKEQTDVIPDLSYDCYVFSDDLAFQYYEWLLSGEIFTLCLPEKSKQSLLTFINMLMQESDDSQDFLYKLYRAEDWLIQNYYYCPLWRNHFSVSRADNLYGTETSNMGVMSLVKMWLED</sequence>
<protein>
    <submittedName>
        <fullName evidence="4">SgrR family transcriptional regulator</fullName>
    </submittedName>
</protein>
<evidence type="ECO:0000259" key="2">
    <source>
        <dbReference type="Pfam" id="PF00496"/>
    </source>
</evidence>
<keyword evidence="1" id="KW-0238">DNA-binding</keyword>
<dbReference type="GO" id="GO:1904680">
    <property type="term" value="F:peptide transmembrane transporter activity"/>
    <property type="evidence" value="ECO:0007669"/>
    <property type="project" value="TreeGrafter"/>
</dbReference>